<dbReference type="OrthoDB" id="9970124at2759"/>
<dbReference type="AlphaFoldDB" id="A0A9P3GJY3"/>
<evidence type="ECO:0000256" key="2">
    <source>
        <dbReference type="ARBA" id="ARBA00022723"/>
    </source>
</evidence>
<feature type="domain" description="CENP-V/GFA" evidence="6">
    <location>
        <begin position="81"/>
        <end position="200"/>
    </location>
</feature>
<evidence type="ECO:0000256" key="3">
    <source>
        <dbReference type="ARBA" id="ARBA00022833"/>
    </source>
</evidence>
<feature type="compositionally biased region" description="Basic and acidic residues" evidence="5">
    <location>
        <begin position="16"/>
        <end position="36"/>
    </location>
</feature>
<keyword evidence="3" id="KW-0862">Zinc</keyword>
<feature type="region of interest" description="Disordered" evidence="5">
    <location>
        <begin position="1"/>
        <end position="67"/>
    </location>
</feature>
<comment type="caution">
    <text evidence="7">The sequence shown here is derived from an EMBL/GenBank/DDBJ whole genome shotgun (WGS) entry which is preliminary data.</text>
</comment>
<proteinExistence type="inferred from homology"/>
<gene>
    <name evidence="7" type="ORF">PsYK624_127570</name>
</gene>
<dbReference type="Gene3D" id="3.90.1590.10">
    <property type="entry name" value="glutathione-dependent formaldehyde- activating enzyme (gfa)"/>
    <property type="match status" value="1"/>
</dbReference>
<dbReference type="PANTHER" id="PTHR33337:SF40">
    <property type="entry name" value="CENP-V_GFA DOMAIN-CONTAINING PROTEIN-RELATED"/>
    <property type="match status" value="1"/>
</dbReference>
<sequence length="244" mass="27605">MSHELSRVTANAHPQLDSREDEHSSTQHPPPEDHPAKSKSKPIPDTDWPGPVPSKQGGDTERDFLNKPPYNWTSDEFAPKYVSECWCGNIVFEFHGDPVDAKLCHCRHCQHLHGAPFQWAVIFPKTSVRMTKNEDNSLHFFSTAKRSDEHYVPCKVSCDQCRSPIFDEGRNTVLAYPSSFKFKDGKVPPDFQPTAHIFYSQRVMEIHDGVPKWSGHKGQSELMQELTAEEGRLGPRAAPTSQVV</sequence>
<dbReference type="PROSITE" id="PS51891">
    <property type="entry name" value="CENP_V_GFA"/>
    <property type="match status" value="1"/>
</dbReference>
<dbReference type="SUPFAM" id="SSF51316">
    <property type="entry name" value="Mss4-like"/>
    <property type="match status" value="1"/>
</dbReference>
<dbReference type="GO" id="GO:0046872">
    <property type="term" value="F:metal ion binding"/>
    <property type="evidence" value="ECO:0007669"/>
    <property type="project" value="UniProtKB-KW"/>
</dbReference>
<dbReference type="InterPro" id="IPR011057">
    <property type="entry name" value="Mss4-like_sf"/>
</dbReference>
<organism evidence="7 8">
    <name type="scientific">Phanerochaete sordida</name>
    <dbReference type="NCBI Taxonomy" id="48140"/>
    <lineage>
        <taxon>Eukaryota</taxon>
        <taxon>Fungi</taxon>
        <taxon>Dikarya</taxon>
        <taxon>Basidiomycota</taxon>
        <taxon>Agaricomycotina</taxon>
        <taxon>Agaricomycetes</taxon>
        <taxon>Polyporales</taxon>
        <taxon>Phanerochaetaceae</taxon>
        <taxon>Phanerochaete</taxon>
    </lineage>
</organism>
<name>A0A9P3GJY3_9APHY</name>
<evidence type="ECO:0000256" key="4">
    <source>
        <dbReference type="ARBA" id="ARBA00023239"/>
    </source>
</evidence>
<protein>
    <recommendedName>
        <fullName evidence="6">CENP-V/GFA domain-containing protein</fullName>
    </recommendedName>
</protein>
<keyword evidence="2" id="KW-0479">Metal-binding</keyword>
<keyword evidence="8" id="KW-1185">Reference proteome</keyword>
<evidence type="ECO:0000313" key="7">
    <source>
        <dbReference type="EMBL" id="GJE96560.1"/>
    </source>
</evidence>
<accession>A0A9P3GJY3</accession>
<dbReference type="EMBL" id="BPQB01000061">
    <property type="protein sequence ID" value="GJE96560.1"/>
    <property type="molecule type" value="Genomic_DNA"/>
</dbReference>
<evidence type="ECO:0000256" key="1">
    <source>
        <dbReference type="ARBA" id="ARBA00005495"/>
    </source>
</evidence>
<dbReference type="Pfam" id="PF04828">
    <property type="entry name" value="GFA"/>
    <property type="match status" value="1"/>
</dbReference>
<dbReference type="Proteomes" id="UP000703269">
    <property type="component" value="Unassembled WGS sequence"/>
</dbReference>
<dbReference type="PANTHER" id="PTHR33337">
    <property type="entry name" value="GFA DOMAIN-CONTAINING PROTEIN"/>
    <property type="match status" value="1"/>
</dbReference>
<dbReference type="InterPro" id="IPR006913">
    <property type="entry name" value="CENP-V/GFA"/>
</dbReference>
<comment type="similarity">
    <text evidence="1">Belongs to the Gfa family.</text>
</comment>
<dbReference type="GO" id="GO:0016846">
    <property type="term" value="F:carbon-sulfur lyase activity"/>
    <property type="evidence" value="ECO:0007669"/>
    <property type="project" value="InterPro"/>
</dbReference>
<keyword evidence="4" id="KW-0456">Lyase</keyword>
<evidence type="ECO:0000256" key="5">
    <source>
        <dbReference type="SAM" id="MobiDB-lite"/>
    </source>
</evidence>
<reference evidence="7 8" key="1">
    <citation type="submission" date="2021-08" db="EMBL/GenBank/DDBJ databases">
        <title>Draft Genome Sequence of Phanerochaete sordida strain YK-624.</title>
        <authorList>
            <person name="Mori T."/>
            <person name="Dohra H."/>
            <person name="Suzuki T."/>
            <person name="Kawagishi H."/>
            <person name="Hirai H."/>
        </authorList>
    </citation>
    <scope>NUCLEOTIDE SEQUENCE [LARGE SCALE GENOMIC DNA]</scope>
    <source>
        <strain evidence="7 8">YK-624</strain>
    </source>
</reference>
<evidence type="ECO:0000259" key="6">
    <source>
        <dbReference type="PROSITE" id="PS51891"/>
    </source>
</evidence>
<evidence type="ECO:0000313" key="8">
    <source>
        <dbReference type="Proteomes" id="UP000703269"/>
    </source>
</evidence>